<dbReference type="PANTHER" id="PTHR47267:SF4">
    <property type="entry name" value="PYRIDOXAL PHOSPHATE PHOSPHATASE YIGL"/>
    <property type="match status" value="1"/>
</dbReference>
<gene>
    <name evidence="6" type="ORF">ELY38_03880</name>
</gene>
<dbReference type="NCBIfam" id="TIGR00099">
    <property type="entry name" value="Cof-subfamily"/>
    <property type="match status" value="1"/>
</dbReference>
<evidence type="ECO:0000313" key="6">
    <source>
        <dbReference type="EMBL" id="RUR33576.1"/>
    </source>
</evidence>
<dbReference type="OrthoDB" id="5498330at2"/>
<evidence type="ECO:0000256" key="3">
    <source>
        <dbReference type="ARBA" id="ARBA00022801"/>
    </source>
</evidence>
<sequence length="272" mass="29544">MTPRLIVSDLDGTLLGRDHRLHADTIDVLRTLVKLGHHLVLASGRHYADMRVFRDQLDVPAHLISSNGAYTHVPDDLLLDANHIAPQQAAALIKLLRPDSVRLSLYMDNAWYIDAEAPSYLEMHAATGFAYQVVPPEQMPTQGIGKILYGGAPDELAKIEALIREFSDDSLHVTYSTSDSLEIMAGGVNKGTALSALLKRIAIAPENCLAFGDNLNDVEMLSLVGEAHFMINSHPEMAGRLSAAKQIGHHGEAAVAQLLRERFGLVSAATES</sequence>
<dbReference type="Gene3D" id="3.40.50.1000">
    <property type="entry name" value="HAD superfamily/HAD-like"/>
    <property type="match status" value="1"/>
</dbReference>
<dbReference type="GO" id="GO:0000287">
    <property type="term" value="F:magnesium ion binding"/>
    <property type="evidence" value="ECO:0007669"/>
    <property type="project" value="UniProtKB-ARBA"/>
</dbReference>
<dbReference type="InterPro" id="IPR006379">
    <property type="entry name" value="HAD-SF_hydro_IIB"/>
</dbReference>
<protein>
    <submittedName>
        <fullName evidence="6">HAD family hydrolase</fullName>
    </submittedName>
</protein>
<proteinExistence type="inferred from homology"/>
<organism evidence="6 7">
    <name type="scientific">Vreelandella nanhaiensis</name>
    <dbReference type="NCBI Taxonomy" id="1258546"/>
    <lineage>
        <taxon>Bacteria</taxon>
        <taxon>Pseudomonadati</taxon>
        <taxon>Pseudomonadota</taxon>
        <taxon>Gammaproteobacteria</taxon>
        <taxon>Oceanospirillales</taxon>
        <taxon>Halomonadaceae</taxon>
        <taxon>Vreelandella</taxon>
    </lineage>
</organism>
<evidence type="ECO:0000256" key="2">
    <source>
        <dbReference type="ARBA" id="ARBA00022723"/>
    </source>
</evidence>
<keyword evidence="3 6" id="KW-0378">Hydrolase</keyword>
<accession>A0A3S0YZT0</accession>
<keyword evidence="7" id="KW-1185">Reference proteome</keyword>
<dbReference type="InterPro" id="IPR036412">
    <property type="entry name" value="HAD-like_sf"/>
</dbReference>
<dbReference type="PANTHER" id="PTHR47267">
    <property type="match status" value="1"/>
</dbReference>
<dbReference type="SUPFAM" id="SSF56784">
    <property type="entry name" value="HAD-like"/>
    <property type="match status" value="1"/>
</dbReference>
<dbReference type="InterPro" id="IPR023214">
    <property type="entry name" value="HAD_sf"/>
</dbReference>
<reference evidence="6 7" key="1">
    <citation type="submission" date="2018-12" db="EMBL/GenBank/DDBJ databases">
        <title>three novel Halomonas strain isolated from plants.</title>
        <authorList>
            <person name="Sun C."/>
        </authorList>
    </citation>
    <scope>NUCLEOTIDE SEQUENCE [LARGE SCALE GENOMIC DNA]</scope>
    <source>
        <strain evidence="6 7">JCM 18142</strain>
    </source>
</reference>
<dbReference type="GO" id="GO:0016791">
    <property type="term" value="F:phosphatase activity"/>
    <property type="evidence" value="ECO:0007669"/>
    <property type="project" value="UniProtKB-ARBA"/>
</dbReference>
<dbReference type="Gene3D" id="3.30.1240.10">
    <property type="match status" value="1"/>
</dbReference>
<comment type="cofactor">
    <cofactor evidence="1">
        <name>Mg(2+)</name>
        <dbReference type="ChEBI" id="CHEBI:18420"/>
    </cofactor>
</comment>
<evidence type="ECO:0000256" key="4">
    <source>
        <dbReference type="ARBA" id="ARBA00022842"/>
    </source>
</evidence>
<keyword evidence="4" id="KW-0460">Magnesium</keyword>
<dbReference type="SFLD" id="SFLDG01140">
    <property type="entry name" value="C2.B:_Phosphomannomutase_and_P"/>
    <property type="match status" value="1"/>
</dbReference>
<evidence type="ECO:0000256" key="5">
    <source>
        <dbReference type="ARBA" id="ARBA00034778"/>
    </source>
</evidence>
<dbReference type="InterPro" id="IPR000150">
    <property type="entry name" value="Cof"/>
</dbReference>
<dbReference type="SFLD" id="SFLDS00003">
    <property type="entry name" value="Haloacid_Dehalogenase"/>
    <property type="match status" value="1"/>
</dbReference>
<comment type="similarity">
    <text evidence="5">Belongs to the HAD-like hydrolase superfamily. Cof family.</text>
</comment>
<dbReference type="RefSeq" id="WP_127060195.1">
    <property type="nucleotide sequence ID" value="NZ_RZHF01000005.1"/>
</dbReference>
<comment type="caution">
    <text evidence="6">The sequence shown here is derived from an EMBL/GenBank/DDBJ whole genome shotgun (WGS) entry which is preliminary data.</text>
</comment>
<dbReference type="EMBL" id="RZHF01000005">
    <property type="protein sequence ID" value="RUR33576.1"/>
    <property type="molecule type" value="Genomic_DNA"/>
</dbReference>
<evidence type="ECO:0000313" key="7">
    <source>
        <dbReference type="Proteomes" id="UP000287023"/>
    </source>
</evidence>
<evidence type="ECO:0000256" key="1">
    <source>
        <dbReference type="ARBA" id="ARBA00001946"/>
    </source>
</evidence>
<name>A0A3S0YZT0_9GAMM</name>
<keyword evidence="2" id="KW-0479">Metal-binding</keyword>
<dbReference type="Proteomes" id="UP000287023">
    <property type="component" value="Unassembled WGS sequence"/>
</dbReference>
<dbReference type="NCBIfam" id="TIGR01484">
    <property type="entry name" value="HAD-SF-IIB"/>
    <property type="match status" value="1"/>
</dbReference>
<dbReference type="Pfam" id="PF08282">
    <property type="entry name" value="Hydrolase_3"/>
    <property type="match status" value="1"/>
</dbReference>
<dbReference type="AlphaFoldDB" id="A0A3S0YZT0"/>